<reference evidence="1" key="2">
    <citation type="journal article" date="2015" name="Data Brief">
        <title>Shoot transcriptome of the giant reed, Arundo donax.</title>
        <authorList>
            <person name="Barrero R.A."/>
            <person name="Guerrero F.D."/>
            <person name="Moolhuijzen P."/>
            <person name="Goolsby J.A."/>
            <person name="Tidwell J."/>
            <person name="Bellgard S.E."/>
            <person name="Bellgard M.I."/>
        </authorList>
    </citation>
    <scope>NUCLEOTIDE SEQUENCE</scope>
    <source>
        <tissue evidence="1">Shoot tissue taken approximately 20 cm above the soil surface</tissue>
    </source>
</reference>
<proteinExistence type="predicted"/>
<sequence>MNQKNHSTLPPRHQHAQVLYQFEKPLSAKQSKRPKKFLRGNHQTYKMMPVLT</sequence>
<evidence type="ECO:0000313" key="1">
    <source>
        <dbReference type="EMBL" id="JAD37159.1"/>
    </source>
</evidence>
<accession>A0A0A8ZCP1</accession>
<reference evidence="1" key="1">
    <citation type="submission" date="2014-09" db="EMBL/GenBank/DDBJ databases">
        <authorList>
            <person name="Magalhaes I.L.F."/>
            <person name="Oliveira U."/>
            <person name="Santos F.R."/>
            <person name="Vidigal T.H.D.A."/>
            <person name="Brescovit A.D."/>
            <person name="Santos A.J."/>
        </authorList>
    </citation>
    <scope>NUCLEOTIDE SEQUENCE</scope>
    <source>
        <tissue evidence="1">Shoot tissue taken approximately 20 cm above the soil surface</tissue>
    </source>
</reference>
<dbReference type="EMBL" id="GBRH01260736">
    <property type="protein sequence ID" value="JAD37159.1"/>
    <property type="molecule type" value="Transcribed_RNA"/>
</dbReference>
<protein>
    <submittedName>
        <fullName evidence="1">Uncharacterized protein</fullName>
    </submittedName>
</protein>
<dbReference type="AlphaFoldDB" id="A0A0A8ZCP1"/>
<name>A0A0A8ZCP1_ARUDO</name>
<organism evidence="1">
    <name type="scientific">Arundo donax</name>
    <name type="common">Giant reed</name>
    <name type="synonym">Donax arundinaceus</name>
    <dbReference type="NCBI Taxonomy" id="35708"/>
    <lineage>
        <taxon>Eukaryota</taxon>
        <taxon>Viridiplantae</taxon>
        <taxon>Streptophyta</taxon>
        <taxon>Embryophyta</taxon>
        <taxon>Tracheophyta</taxon>
        <taxon>Spermatophyta</taxon>
        <taxon>Magnoliopsida</taxon>
        <taxon>Liliopsida</taxon>
        <taxon>Poales</taxon>
        <taxon>Poaceae</taxon>
        <taxon>PACMAD clade</taxon>
        <taxon>Arundinoideae</taxon>
        <taxon>Arundineae</taxon>
        <taxon>Arundo</taxon>
    </lineage>
</organism>